<feature type="region of interest" description="Disordered" evidence="1">
    <location>
        <begin position="255"/>
        <end position="304"/>
    </location>
</feature>
<dbReference type="Proteomes" id="UP000601435">
    <property type="component" value="Unassembled WGS sequence"/>
</dbReference>
<feature type="non-terminal residue" evidence="2">
    <location>
        <position position="1"/>
    </location>
</feature>
<dbReference type="Pfam" id="PF13646">
    <property type="entry name" value="HEAT_2"/>
    <property type="match status" value="1"/>
</dbReference>
<dbReference type="OrthoDB" id="447173at2759"/>
<dbReference type="AlphaFoldDB" id="A0A812MSV8"/>
<sequence>DWADALLQQDWEARRQAVQAIGRLPKAQGDSRALEISPSTWFGGWPLQLTTSILVRSSQGKFEGLVAGVLSYNIGLLHYEHHDILKNTTWELLIYTILRETEETREVCNRRGAAESLVKDENGDLDNELFFERLKLWYRVYDDGVDEPVRLARPDGTVDVGSDGLVLLSVEEVRDPADPNIILQRAIPSRVQALRNALRDVLSMSDQEMVSTAIQGAWAFNKFIDDVKLQIQGDLRRFQEARALSLRLVMRKDDHGESYCQNDDAEDPGDVSATWDDTGNGSKSPTSATRDYDAQEHPDYRGEIAEVDEDTDNISEEEGYPIWDQVEKADEDEVKQFVETTSRLRTPAGTPGLFDTIVIDATWIRKSNRYPDGQKDMLSARSTTAIAGFLRGLSFEKVREMLMARGIKTPVRRVAIIAPANVWRHLAKFDARFNRLGVTKVTDFVLRCIKPVYGLSDAPLALQLCMRTHFGAEGNDGYSSGVTTHVDDCGAAGKRKWLDEQCALLVAISSGRNYAQEDVLVLLCEDKLSKRSRDDERVLEDHDTRLLGGRSHILWGHGAKAKRISYPRSHAGTGCHIWLAGQHTSRSTAKAELMYLPGRASLQALIGARHPTTAGRRLHRLQRFSSSWPVGTSHDKSVAQDKNQRLYVLVFREARMMGRIRFMILCPTQSMRADALTKSRVSPPLMKLLTCGDVEFFNEGDQKMTLRSLPRLATVHEKHFGMTDKQLIREVATLAASSYLATCKTRFLWTTFMLFAAMLPTTSANSFGGFEFYYHFQHFLLPRPMHLFRREVQPPAACMDVTLVCSCIGDSDALVRRAALDAGVRLLIPAPVSEDASEEEASAAAKALTQVQCSELCCSFVEKVLHLLRRDEDWGVRRVAMASLAAAAPRGCEGALVALQPFLTDTDDDVRAAAAAAAGRLAPLGDEAWITPLLKLLEDDDEAVRQAALLAVARTAPKGHRGALEAVGDLMDDDDALVSAVCSLHLGQSQAPCGNNATRLTQMKKFEHESELYGFSNINTGEWTDGLVALLVREAVSDTSDSKKWVVFDGPVDAIWIENMNTVLDDNKMLCLANGERIKPGTRLPPTMTMLFEVADLKELGREF</sequence>
<dbReference type="SUPFAM" id="SSF48371">
    <property type="entry name" value="ARM repeat"/>
    <property type="match status" value="1"/>
</dbReference>
<dbReference type="InterPro" id="IPR026983">
    <property type="entry name" value="DHC"/>
</dbReference>
<keyword evidence="3" id="KW-1185">Reference proteome</keyword>
<dbReference type="InterPro" id="IPR004155">
    <property type="entry name" value="PBS_lyase_HEAT"/>
</dbReference>
<name>A0A812MSV8_9DINO</name>
<dbReference type="SMART" id="SM00567">
    <property type="entry name" value="EZ_HEAT"/>
    <property type="match status" value="3"/>
</dbReference>
<reference evidence="2" key="1">
    <citation type="submission" date="2021-02" db="EMBL/GenBank/DDBJ databases">
        <authorList>
            <person name="Dougan E. K."/>
            <person name="Rhodes N."/>
            <person name="Thang M."/>
            <person name="Chan C."/>
        </authorList>
    </citation>
    <scope>NUCLEOTIDE SEQUENCE</scope>
</reference>
<gene>
    <name evidence="2" type="primary">DNAH6</name>
    <name evidence="2" type="ORF">SNEC2469_LOCUS6266</name>
</gene>
<evidence type="ECO:0000313" key="3">
    <source>
        <dbReference type="Proteomes" id="UP000601435"/>
    </source>
</evidence>
<accession>A0A812MSV8</accession>
<dbReference type="InterPro" id="IPR027417">
    <property type="entry name" value="P-loop_NTPase"/>
</dbReference>
<dbReference type="EMBL" id="CAJNJA010011083">
    <property type="protein sequence ID" value="CAE7266239.1"/>
    <property type="molecule type" value="Genomic_DNA"/>
</dbReference>
<dbReference type="GO" id="GO:0007018">
    <property type="term" value="P:microtubule-based movement"/>
    <property type="evidence" value="ECO:0007669"/>
    <property type="project" value="InterPro"/>
</dbReference>
<comment type="caution">
    <text evidence="2">The sequence shown here is derived from an EMBL/GenBank/DDBJ whole genome shotgun (WGS) entry which is preliminary data.</text>
</comment>
<evidence type="ECO:0000256" key="1">
    <source>
        <dbReference type="SAM" id="MobiDB-lite"/>
    </source>
</evidence>
<organism evidence="2 3">
    <name type="scientific">Symbiodinium necroappetens</name>
    <dbReference type="NCBI Taxonomy" id="1628268"/>
    <lineage>
        <taxon>Eukaryota</taxon>
        <taxon>Sar</taxon>
        <taxon>Alveolata</taxon>
        <taxon>Dinophyceae</taxon>
        <taxon>Suessiales</taxon>
        <taxon>Symbiodiniaceae</taxon>
        <taxon>Symbiodinium</taxon>
    </lineage>
</organism>
<dbReference type="PANTHER" id="PTHR46961">
    <property type="entry name" value="DYNEIN HEAVY CHAIN 1, AXONEMAL-LIKE PROTEIN"/>
    <property type="match status" value="1"/>
</dbReference>
<dbReference type="Gene3D" id="1.25.10.10">
    <property type="entry name" value="Leucine-rich Repeat Variant"/>
    <property type="match status" value="1"/>
</dbReference>
<proteinExistence type="predicted"/>
<feature type="compositionally biased region" description="Basic and acidic residues" evidence="1">
    <location>
        <begin position="290"/>
        <end position="304"/>
    </location>
</feature>
<dbReference type="InterPro" id="IPR016024">
    <property type="entry name" value="ARM-type_fold"/>
</dbReference>
<dbReference type="InterPro" id="IPR011989">
    <property type="entry name" value="ARM-like"/>
</dbReference>
<dbReference type="GO" id="GO:0045505">
    <property type="term" value="F:dynein intermediate chain binding"/>
    <property type="evidence" value="ECO:0007669"/>
    <property type="project" value="InterPro"/>
</dbReference>
<dbReference type="GO" id="GO:0030286">
    <property type="term" value="C:dynein complex"/>
    <property type="evidence" value="ECO:0007669"/>
    <property type="project" value="InterPro"/>
</dbReference>
<dbReference type="Gene3D" id="3.40.50.300">
    <property type="entry name" value="P-loop containing nucleotide triphosphate hydrolases"/>
    <property type="match status" value="1"/>
</dbReference>
<protein>
    <submittedName>
        <fullName evidence="2">DNAH6 protein</fullName>
    </submittedName>
</protein>
<feature type="compositionally biased region" description="Polar residues" evidence="1">
    <location>
        <begin position="275"/>
        <end position="289"/>
    </location>
</feature>
<dbReference type="PANTHER" id="PTHR46961:SF3">
    <property type="entry name" value="AAA+ ATPASE DOMAIN-CONTAINING PROTEIN"/>
    <property type="match status" value="1"/>
</dbReference>
<dbReference type="GO" id="GO:0051959">
    <property type="term" value="F:dynein light intermediate chain binding"/>
    <property type="evidence" value="ECO:0007669"/>
    <property type="project" value="InterPro"/>
</dbReference>
<evidence type="ECO:0000313" key="2">
    <source>
        <dbReference type="EMBL" id="CAE7266239.1"/>
    </source>
</evidence>